<protein>
    <submittedName>
        <fullName evidence="1">Uncharacterized protein</fullName>
    </submittedName>
</protein>
<accession>A0A1W1GV46</accession>
<dbReference type="EMBL" id="FWEU01000001">
    <property type="protein sequence ID" value="SLM23246.1"/>
    <property type="molecule type" value="Genomic_DNA"/>
</dbReference>
<dbReference type="Proteomes" id="UP000191133">
    <property type="component" value="Unassembled WGS sequence"/>
</dbReference>
<proteinExistence type="predicted"/>
<organism evidence="1 2">
    <name type="scientific">Stenotrophomonas indicatrix</name>
    <dbReference type="NCBI Taxonomy" id="2045451"/>
    <lineage>
        <taxon>Bacteria</taxon>
        <taxon>Pseudomonadati</taxon>
        <taxon>Pseudomonadota</taxon>
        <taxon>Gammaproteobacteria</taxon>
        <taxon>Lysobacterales</taxon>
        <taxon>Lysobacteraceae</taxon>
        <taxon>Stenotrophomonas</taxon>
    </lineage>
</organism>
<dbReference type="InterPro" id="IPR054233">
    <property type="entry name" value="DUF6958"/>
</dbReference>
<evidence type="ECO:0000313" key="2">
    <source>
        <dbReference type="Proteomes" id="UP000191133"/>
    </source>
</evidence>
<reference evidence="2" key="1">
    <citation type="submission" date="2016-10" db="EMBL/GenBank/DDBJ databases">
        <authorList>
            <person name="Varghese N."/>
        </authorList>
    </citation>
    <scope>NUCLEOTIDE SEQUENCE [LARGE SCALE GENOMIC DNA]</scope>
    <source>
        <strain evidence="2">92MFCol6.1</strain>
    </source>
</reference>
<gene>
    <name evidence="1" type="ORF">SAMN04488690_0934</name>
</gene>
<dbReference type="AlphaFoldDB" id="A0A1W1GV46"/>
<sequence>MAEPDKIEIESITSPGRTQWVDRGKYSAMRIALLGVLPQTPPGVSVAIAKQSLLPALSADLFPAGATAGWWLKAVQLDLEAKGVIERAAGKPVRLFKHAVVGRTAVTS</sequence>
<name>A0A1W1GV46_9GAMM</name>
<evidence type="ECO:0000313" key="1">
    <source>
        <dbReference type="EMBL" id="SLM23246.1"/>
    </source>
</evidence>
<dbReference type="RefSeq" id="WP_080148708.1">
    <property type="nucleotide sequence ID" value="NZ_FWEU01000001.1"/>
</dbReference>
<dbReference type="Pfam" id="PF22278">
    <property type="entry name" value="DUF6958"/>
    <property type="match status" value="1"/>
</dbReference>